<feature type="region of interest" description="Disordered" evidence="1">
    <location>
        <begin position="132"/>
        <end position="154"/>
    </location>
</feature>
<evidence type="ECO:0000313" key="4">
    <source>
        <dbReference type="Proteomes" id="UP000199696"/>
    </source>
</evidence>
<keyword evidence="2" id="KW-0812">Transmembrane</keyword>
<gene>
    <name evidence="3" type="ORF">GA0070604_3420</name>
</gene>
<evidence type="ECO:0000256" key="2">
    <source>
        <dbReference type="SAM" id="Phobius"/>
    </source>
</evidence>
<protein>
    <recommendedName>
        <fullName evidence="5">DUF4267 domain-containing protein</fullName>
    </recommendedName>
</protein>
<evidence type="ECO:0000256" key="1">
    <source>
        <dbReference type="SAM" id="MobiDB-lite"/>
    </source>
</evidence>
<feature type="transmembrane region" description="Helical" evidence="2">
    <location>
        <begin position="12"/>
        <end position="33"/>
    </location>
</feature>
<feature type="transmembrane region" description="Helical" evidence="2">
    <location>
        <begin position="76"/>
        <end position="93"/>
    </location>
</feature>
<dbReference type="AlphaFoldDB" id="A0A1C6URG1"/>
<sequence length="154" mass="16157">MGSGRWAGVPRSVRWIVAAAAAVFAYGGVVHLLDLFGGRVGPPASTPAWLSLYFLSLTVLDPLAALLLALRRVEGLVLGCVVLTTDALANGYANHVLDRAEGITAGRIGQAVIAVLAVALVVTAPRVAPWLEPTSRRGPADRSNGSPRTRLQER</sequence>
<evidence type="ECO:0000313" key="3">
    <source>
        <dbReference type="EMBL" id="SCL56473.1"/>
    </source>
</evidence>
<feature type="transmembrane region" description="Helical" evidence="2">
    <location>
        <begin position="108"/>
        <end position="128"/>
    </location>
</feature>
<dbReference type="EMBL" id="FMHY01000002">
    <property type="protein sequence ID" value="SCL56473.1"/>
    <property type="molecule type" value="Genomic_DNA"/>
</dbReference>
<feature type="compositionally biased region" description="Polar residues" evidence="1">
    <location>
        <begin position="143"/>
        <end position="154"/>
    </location>
</feature>
<evidence type="ECO:0008006" key="5">
    <source>
        <dbReference type="Google" id="ProtNLM"/>
    </source>
</evidence>
<keyword evidence="4" id="KW-1185">Reference proteome</keyword>
<dbReference type="RefSeq" id="WP_208602090.1">
    <property type="nucleotide sequence ID" value="NZ_FMHY01000002.1"/>
</dbReference>
<reference evidence="4" key="1">
    <citation type="submission" date="2016-06" db="EMBL/GenBank/DDBJ databases">
        <authorList>
            <person name="Varghese N."/>
            <person name="Submissions Spin"/>
        </authorList>
    </citation>
    <scope>NUCLEOTIDE SEQUENCE [LARGE SCALE GENOMIC DNA]</scope>
    <source>
        <strain evidence="4">DSM 44814</strain>
    </source>
</reference>
<dbReference type="Proteomes" id="UP000199696">
    <property type="component" value="Unassembled WGS sequence"/>
</dbReference>
<organism evidence="3 4">
    <name type="scientific">Micromonospora eburnea</name>
    <dbReference type="NCBI Taxonomy" id="227316"/>
    <lineage>
        <taxon>Bacteria</taxon>
        <taxon>Bacillati</taxon>
        <taxon>Actinomycetota</taxon>
        <taxon>Actinomycetes</taxon>
        <taxon>Micromonosporales</taxon>
        <taxon>Micromonosporaceae</taxon>
        <taxon>Micromonospora</taxon>
    </lineage>
</organism>
<feature type="transmembrane region" description="Helical" evidence="2">
    <location>
        <begin position="48"/>
        <end position="69"/>
    </location>
</feature>
<keyword evidence="2" id="KW-0472">Membrane</keyword>
<accession>A0A1C6URG1</accession>
<keyword evidence="2" id="KW-1133">Transmembrane helix</keyword>
<name>A0A1C6URG1_9ACTN</name>
<proteinExistence type="predicted"/>